<evidence type="ECO:0000256" key="1">
    <source>
        <dbReference type="SAM" id="MobiDB-lite"/>
    </source>
</evidence>
<protein>
    <submittedName>
        <fullName evidence="4">Endo/exonuclease/phosphatase domain-containing protein</fullName>
    </submittedName>
</protein>
<keyword evidence="3" id="KW-1185">Reference proteome</keyword>
<feature type="region of interest" description="Disordered" evidence="1">
    <location>
        <begin position="1"/>
        <end position="26"/>
    </location>
</feature>
<feature type="compositionally biased region" description="Polar residues" evidence="1">
    <location>
        <begin position="1"/>
        <end position="18"/>
    </location>
</feature>
<evidence type="ECO:0000313" key="2">
    <source>
        <dbReference type="EMBL" id="VDP89228.1"/>
    </source>
</evidence>
<dbReference type="EMBL" id="UZAN01051978">
    <property type="protein sequence ID" value="VDP89228.1"/>
    <property type="molecule type" value="Genomic_DNA"/>
</dbReference>
<name>A0A183AYH6_9TREM</name>
<dbReference type="InterPro" id="IPR036691">
    <property type="entry name" value="Endo/exonu/phosph_ase_sf"/>
</dbReference>
<sequence>MQRQSGSATLTLSPTGHSGNEGFSEPTPVSLLIMPAAIRKDRPARVPTQLETGKELWVTVVCRANVAVIPSAVPQRPTAKRMPAAKNEESALDAGGTNAWSKAWAEGLSAFHMNACSLSNKWRQLRAEAVGTDSIVIVETWLHKAITRACNSPDTVHTGLTGEKCDVKHMSTPNTQACSCNIQSPNCKVTVVGIYKKPLLDEEEGGQLFEYLTRVNNHMERIVIMEDFNSPEHMAPFVLETKEVEATLKLLDQNRAAGPDGLHPAILQPIADIIAGANAAVRLNHGKIGANPQGWAKGDGIEVSSSKPAFGSPENIRASP</sequence>
<dbReference type="WBParaSite" id="ECPE_0001204601-mRNA-1">
    <property type="protein sequence ID" value="ECPE_0001204601-mRNA-1"/>
    <property type="gene ID" value="ECPE_0001204601"/>
</dbReference>
<evidence type="ECO:0000313" key="4">
    <source>
        <dbReference type="WBParaSite" id="ECPE_0001204601-mRNA-1"/>
    </source>
</evidence>
<organism evidence="4">
    <name type="scientific">Echinostoma caproni</name>
    <dbReference type="NCBI Taxonomy" id="27848"/>
    <lineage>
        <taxon>Eukaryota</taxon>
        <taxon>Metazoa</taxon>
        <taxon>Spiralia</taxon>
        <taxon>Lophotrochozoa</taxon>
        <taxon>Platyhelminthes</taxon>
        <taxon>Trematoda</taxon>
        <taxon>Digenea</taxon>
        <taxon>Plagiorchiida</taxon>
        <taxon>Echinostomata</taxon>
        <taxon>Echinostomatoidea</taxon>
        <taxon>Echinostomatidae</taxon>
        <taxon>Echinostoma</taxon>
    </lineage>
</organism>
<evidence type="ECO:0000313" key="3">
    <source>
        <dbReference type="Proteomes" id="UP000272942"/>
    </source>
</evidence>
<reference evidence="4" key="1">
    <citation type="submission" date="2016-06" db="UniProtKB">
        <authorList>
            <consortium name="WormBaseParasite"/>
        </authorList>
    </citation>
    <scope>IDENTIFICATION</scope>
</reference>
<dbReference type="AlphaFoldDB" id="A0A183AYH6"/>
<proteinExistence type="predicted"/>
<dbReference type="Proteomes" id="UP000272942">
    <property type="component" value="Unassembled WGS sequence"/>
</dbReference>
<dbReference type="Gene3D" id="3.60.10.10">
    <property type="entry name" value="Endonuclease/exonuclease/phosphatase"/>
    <property type="match status" value="1"/>
</dbReference>
<reference evidence="2 3" key="2">
    <citation type="submission" date="2018-11" db="EMBL/GenBank/DDBJ databases">
        <authorList>
            <consortium name="Pathogen Informatics"/>
        </authorList>
    </citation>
    <scope>NUCLEOTIDE SEQUENCE [LARGE SCALE GENOMIC DNA]</scope>
    <source>
        <strain evidence="2 3">Egypt</strain>
    </source>
</reference>
<gene>
    <name evidence="2" type="ORF">ECPE_LOCUS12011</name>
</gene>
<accession>A0A183AYH6</accession>
<feature type="region of interest" description="Disordered" evidence="1">
    <location>
        <begin position="296"/>
        <end position="320"/>
    </location>
</feature>
<dbReference type="OrthoDB" id="6155261at2759"/>